<dbReference type="Pfam" id="PF01979">
    <property type="entry name" value="Amidohydro_1"/>
    <property type="match status" value="1"/>
</dbReference>
<evidence type="ECO:0000313" key="8">
    <source>
        <dbReference type="Proteomes" id="UP000004198"/>
    </source>
</evidence>
<dbReference type="EMBL" id="ACVI01000138">
    <property type="protein sequence ID" value="EET84671.1"/>
    <property type="molecule type" value="Genomic_DNA"/>
</dbReference>
<sequence>TVVTASDCYKADLGIVNGKIEVMGSGLEKYADKVIDAEGKYVFPGGIDPHTHMDMPFGGTFSSDNFNTGTKAAACGGTTTIVDFAVQPKGKSLKDTAKIWREKSDNKACIDYGIHIVITDMNEDIMNEIPEIIKSGYSSFKLFMTYDGMMVDDDTLMKTLTKVSSNGGLTCVHAENYYVIKYYTKKLLDEGKTEPKYHAISRPDLCEGEAAGRAIKLAELCNTPLYIVHNTCEASASEIARARKKGYPIMGETCPQYLLLSYDNYEEPDFNGSKYVMSPPLRDKKNWPYLWEALKNNTLQAVSTDHCPFFMEQKRMGINDFTKIPNGAPGVELRMPLMYTYGVLERKLTLQKFVEVTSTNVAKIFGMYPQKGTIAIGSDADLVIFDPNKEVTVTQSMLNENVDYTPFEGFKLKGYPEITLSRGEVIAKDGKYIGSEGRGKFIKRGVPEII</sequence>
<dbReference type="Gene3D" id="3.20.20.140">
    <property type="entry name" value="Metal-dependent hydrolases"/>
    <property type="match status" value="1"/>
</dbReference>
<feature type="non-terminal residue" evidence="7">
    <location>
        <position position="1"/>
    </location>
</feature>
<dbReference type="FunFam" id="3.20.20.140:FF:000076">
    <property type="entry name" value="Dihydropyrimidinase like 2"/>
    <property type="match status" value="1"/>
</dbReference>
<dbReference type="PANTHER" id="PTHR11647">
    <property type="entry name" value="HYDRANTOINASE/DIHYDROPYRIMIDINASE FAMILY MEMBER"/>
    <property type="match status" value="1"/>
</dbReference>
<name>C6Q1H0_9CLOT</name>
<keyword evidence="4 7" id="KW-0378">Hydrolase</keyword>
<comment type="caution">
    <text evidence="7">The sequence shown here is derived from an EMBL/GenBank/DDBJ whole genome shotgun (WGS) entry which is preliminary data.</text>
</comment>
<dbReference type="InterPro" id="IPR011059">
    <property type="entry name" value="Metal-dep_hydrolase_composite"/>
</dbReference>
<dbReference type="InterPro" id="IPR032466">
    <property type="entry name" value="Metal_Hydrolase"/>
</dbReference>
<dbReference type="SUPFAM" id="SSF51556">
    <property type="entry name" value="Metallo-dependent hydrolases"/>
    <property type="match status" value="1"/>
</dbReference>
<dbReference type="STRING" id="536227.Ccar_23745"/>
<evidence type="ECO:0000256" key="1">
    <source>
        <dbReference type="ARBA" id="ARBA00001947"/>
    </source>
</evidence>
<dbReference type="InterPro" id="IPR011778">
    <property type="entry name" value="Hydantoinase/dihydroPyrase"/>
</dbReference>
<protein>
    <submittedName>
        <fullName evidence="7">Dihydropyrimidinase</fullName>
        <ecNumber evidence="7">3.5.2.2</ecNumber>
    </submittedName>
</protein>
<feature type="modified residue" description="N6-carboxylysine" evidence="5">
    <location>
        <position position="141"/>
    </location>
</feature>
<comment type="PTM">
    <text evidence="5">Carbamylation allows a single lysine to coordinate two divalent metal cations.</text>
</comment>
<dbReference type="OrthoDB" id="9765462at2"/>
<dbReference type="SUPFAM" id="SSF51338">
    <property type="entry name" value="Composite domain of metallo-dependent hydrolases"/>
    <property type="match status" value="2"/>
</dbReference>
<dbReference type="NCBIfam" id="TIGR02033">
    <property type="entry name" value="D-hydantoinase"/>
    <property type="match status" value="1"/>
</dbReference>
<evidence type="ECO:0000313" key="7">
    <source>
        <dbReference type="EMBL" id="EET84671.1"/>
    </source>
</evidence>
<keyword evidence="8" id="KW-1185">Reference proteome</keyword>
<evidence type="ECO:0000256" key="5">
    <source>
        <dbReference type="PIRSR" id="PIRSR611778-50"/>
    </source>
</evidence>
<dbReference type="GO" id="GO:0004157">
    <property type="term" value="F:dihydropyrimidinase activity"/>
    <property type="evidence" value="ECO:0007669"/>
    <property type="project" value="UniProtKB-EC"/>
</dbReference>
<dbReference type="CDD" id="cd01314">
    <property type="entry name" value="D-HYD"/>
    <property type="match status" value="1"/>
</dbReference>
<dbReference type="eggNOG" id="COG0044">
    <property type="taxonomic scope" value="Bacteria"/>
</dbReference>
<dbReference type="EC" id="3.5.2.2" evidence="7"/>
<dbReference type="AlphaFoldDB" id="C6Q1H0"/>
<comment type="cofactor">
    <cofactor evidence="1">
        <name>Zn(2+)</name>
        <dbReference type="ChEBI" id="CHEBI:29105"/>
    </cofactor>
</comment>
<dbReference type="Gene3D" id="2.30.40.10">
    <property type="entry name" value="Urease, subunit C, domain 1"/>
    <property type="match status" value="1"/>
</dbReference>
<dbReference type="PANTHER" id="PTHR11647:SF1">
    <property type="entry name" value="COLLAPSIN RESPONSE MEDIATOR PROTEIN"/>
    <property type="match status" value="1"/>
</dbReference>
<proteinExistence type="inferred from homology"/>
<dbReference type="GO" id="GO:0046872">
    <property type="term" value="F:metal ion binding"/>
    <property type="evidence" value="ECO:0007669"/>
    <property type="project" value="UniProtKB-KW"/>
</dbReference>
<dbReference type="RefSeq" id="WP_007063772.1">
    <property type="nucleotide sequence ID" value="NZ_ACVI01000138.1"/>
</dbReference>
<dbReference type="Proteomes" id="UP000004198">
    <property type="component" value="Unassembled WGS sequence"/>
</dbReference>
<evidence type="ECO:0000256" key="4">
    <source>
        <dbReference type="ARBA" id="ARBA00022801"/>
    </source>
</evidence>
<dbReference type="InterPro" id="IPR050378">
    <property type="entry name" value="Metallo-dep_Hydrolases_sf"/>
</dbReference>
<reference evidence="7 8" key="1">
    <citation type="submission" date="2009-06" db="EMBL/GenBank/DDBJ databases">
        <title>The draft genome of Clostridium carboxidivorans P7.</title>
        <authorList>
            <consortium name="US DOE Joint Genome Institute (JGI-PGF)"/>
            <person name="Lucas S."/>
            <person name="Copeland A."/>
            <person name="Lapidus A."/>
            <person name="Glavina del Rio T."/>
            <person name="Tice H."/>
            <person name="Bruce D."/>
            <person name="Goodwin L."/>
            <person name="Pitluck S."/>
            <person name="Larimer F."/>
            <person name="Land M.L."/>
            <person name="Hauser L."/>
            <person name="Hemme C.L."/>
        </authorList>
    </citation>
    <scope>NUCLEOTIDE SEQUENCE [LARGE SCALE GENOMIC DNA]</scope>
    <source>
        <strain evidence="7 8">P7</strain>
    </source>
</reference>
<organism evidence="7 8">
    <name type="scientific">Clostridium carboxidivorans P7</name>
    <dbReference type="NCBI Taxonomy" id="536227"/>
    <lineage>
        <taxon>Bacteria</taxon>
        <taxon>Bacillati</taxon>
        <taxon>Bacillota</taxon>
        <taxon>Clostridia</taxon>
        <taxon>Eubacteriales</taxon>
        <taxon>Clostridiaceae</taxon>
        <taxon>Clostridium</taxon>
    </lineage>
</organism>
<evidence type="ECO:0000259" key="6">
    <source>
        <dbReference type="Pfam" id="PF01979"/>
    </source>
</evidence>
<evidence type="ECO:0000256" key="2">
    <source>
        <dbReference type="ARBA" id="ARBA00008829"/>
    </source>
</evidence>
<keyword evidence="3" id="KW-0479">Metal-binding</keyword>
<dbReference type="GO" id="GO:0005829">
    <property type="term" value="C:cytosol"/>
    <property type="evidence" value="ECO:0007669"/>
    <property type="project" value="TreeGrafter"/>
</dbReference>
<accession>C6Q1H0</accession>
<evidence type="ECO:0000256" key="3">
    <source>
        <dbReference type="ARBA" id="ARBA00022723"/>
    </source>
</evidence>
<gene>
    <name evidence="7" type="ORF">CcarbDRAFT_4888</name>
</gene>
<dbReference type="InterPro" id="IPR006680">
    <property type="entry name" value="Amidohydro-rel"/>
</dbReference>
<comment type="similarity">
    <text evidence="2">Belongs to the metallo-dependent hydrolases superfamily. Hydantoinase/dihydropyrimidinase family.</text>
</comment>
<feature type="domain" description="Amidohydrolase-related" evidence="6">
    <location>
        <begin position="41"/>
        <end position="424"/>
    </location>
</feature>